<dbReference type="InterPro" id="IPR011010">
    <property type="entry name" value="DNA_brk_join_enz"/>
</dbReference>
<protein>
    <recommendedName>
        <fullName evidence="5">Integrase</fullName>
    </recommendedName>
</protein>
<proteinExistence type="predicted"/>
<dbReference type="InterPro" id="IPR025269">
    <property type="entry name" value="SAM-like_dom"/>
</dbReference>
<dbReference type="SUPFAM" id="SSF56349">
    <property type="entry name" value="DNA breaking-rejoining enzymes"/>
    <property type="match status" value="1"/>
</dbReference>
<name>A0A3B0RP53_9ZZZZ</name>
<dbReference type="InterPro" id="IPR010998">
    <property type="entry name" value="Integrase_recombinase_N"/>
</dbReference>
<evidence type="ECO:0008006" key="5">
    <source>
        <dbReference type="Google" id="ProtNLM"/>
    </source>
</evidence>
<dbReference type="Pfam" id="PF17293">
    <property type="entry name" value="Arm-DNA-bind_5"/>
    <property type="match status" value="1"/>
</dbReference>
<organism evidence="4">
    <name type="scientific">hydrothermal vent metagenome</name>
    <dbReference type="NCBI Taxonomy" id="652676"/>
    <lineage>
        <taxon>unclassified sequences</taxon>
        <taxon>metagenomes</taxon>
        <taxon>ecological metagenomes</taxon>
    </lineage>
</organism>
<gene>
    <name evidence="4" type="ORF">MNBD_BACTEROID02-1022</name>
</gene>
<dbReference type="Gene3D" id="1.10.150.130">
    <property type="match status" value="1"/>
</dbReference>
<evidence type="ECO:0000259" key="3">
    <source>
        <dbReference type="Pfam" id="PF17293"/>
    </source>
</evidence>
<dbReference type="InterPro" id="IPR035386">
    <property type="entry name" value="Arm-DNA-bind_5"/>
</dbReference>
<sequence>MILYNIKGLRANCVQIFIPLNDMNTSLKLSLDTRRKKKDSTYPIILRLSHFRKTTSISLGYSISKQDWDHRKCKVKKSYKEVTSISKFNNFLKKEKAYAIDIINDLYDKKKLNFMSIKDVKEKINRTSTYDSFLNFGYSLVDEMKQSQRYGNARSYYGVLGILKNYNKGKDLKFNELNYEYLTKFERHHLSNGNSYNGFASYMRTIRAIYNKGIKEGFVEKEAYPFLLYKIKTRPTEKRAIDIALIKRILRLDLKVNHELFNYRNYFIASFMLYGISFMD</sequence>
<evidence type="ECO:0000259" key="2">
    <source>
        <dbReference type="Pfam" id="PF13102"/>
    </source>
</evidence>
<dbReference type="AlphaFoldDB" id="A0A3B0RP53"/>
<feature type="domain" description="Phage integrase SAM-like" evidence="2">
    <location>
        <begin position="132"/>
        <end position="228"/>
    </location>
</feature>
<feature type="non-terminal residue" evidence="4">
    <location>
        <position position="280"/>
    </location>
</feature>
<evidence type="ECO:0000256" key="1">
    <source>
        <dbReference type="ARBA" id="ARBA00023125"/>
    </source>
</evidence>
<evidence type="ECO:0000313" key="4">
    <source>
        <dbReference type="EMBL" id="VAV85355.1"/>
    </source>
</evidence>
<dbReference type="EMBL" id="UOEB01000219">
    <property type="protein sequence ID" value="VAV85355.1"/>
    <property type="molecule type" value="Genomic_DNA"/>
</dbReference>
<reference evidence="4" key="1">
    <citation type="submission" date="2018-06" db="EMBL/GenBank/DDBJ databases">
        <authorList>
            <person name="Zhirakovskaya E."/>
        </authorList>
    </citation>
    <scope>NUCLEOTIDE SEQUENCE</scope>
</reference>
<dbReference type="GO" id="GO:0003677">
    <property type="term" value="F:DNA binding"/>
    <property type="evidence" value="ECO:0007669"/>
    <property type="project" value="UniProtKB-KW"/>
</dbReference>
<dbReference type="Pfam" id="PF13102">
    <property type="entry name" value="Phage_int_SAM_5"/>
    <property type="match status" value="1"/>
</dbReference>
<accession>A0A3B0RP53</accession>
<feature type="domain" description="Arm DNA-binding" evidence="3">
    <location>
        <begin position="30"/>
        <end position="112"/>
    </location>
</feature>
<keyword evidence="1" id="KW-0238">DNA-binding</keyword>